<dbReference type="SUPFAM" id="SSF159245">
    <property type="entry name" value="AttH-like"/>
    <property type="match status" value="1"/>
</dbReference>
<protein>
    <submittedName>
        <fullName evidence="1">Uncharacterized protein</fullName>
    </submittedName>
</protein>
<dbReference type="EMBL" id="JBHSXX010000001">
    <property type="protein sequence ID" value="MFC6866585.1"/>
    <property type="molecule type" value="Genomic_DNA"/>
</dbReference>
<name>A0ABW2BVI9_9PSEU</name>
<sequence>MLSPLDDYPIHQVAQPVRQVATSDRNFYDRYYFNCHASSPELFCVIGMGQYPNLGVSDAFATVRKGDEQLSVRASRELGADRMDTTVGPFRIEVLEGLRRLRVVLEPTEHDLAFDLTFTGAVAPVLEPRHVLRQPQGRVIIDSSRLAQTGTWSGTLTVAGTDYDVTPDVWQGTRDRSWGIRPVGEPEPPGYAAAQPPESFYWLYAPLRFDEFSIITILQEDGRGRRSLEEAVRVWPESSGKEPEPLGRPEVALTFTPGTREVATAVLDFADGPKVEVECVLPVALGAGAGYGTDDWRHGMYLGELEVQGRGHDVGDAAKRAAYFSVIDNLARARCEGRLGWGLFEFACFGPHEPSGFTGWDDVA</sequence>
<gene>
    <name evidence="1" type="ORF">ACFQGD_05450</name>
</gene>
<dbReference type="Proteomes" id="UP001596337">
    <property type="component" value="Unassembled WGS sequence"/>
</dbReference>
<dbReference type="RefSeq" id="WP_345395805.1">
    <property type="nucleotide sequence ID" value="NZ_BAABLA010000024.1"/>
</dbReference>
<accession>A0ABW2BVI9</accession>
<organism evidence="1 2">
    <name type="scientific">Haloechinothrix salitolerans</name>
    <dbReference type="NCBI Taxonomy" id="926830"/>
    <lineage>
        <taxon>Bacteria</taxon>
        <taxon>Bacillati</taxon>
        <taxon>Actinomycetota</taxon>
        <taxon>Actinomycetes</taxon>
        <taxon>Pseudonocardiales</taxon>
        <taxon>Pseudonocardiaceae</taxon>
        <taxon>Haloechinothrix</taxon>
    </lineage>
</organism>
<keyword evidence="2" id="KW-1185">Reference proteome</keyword>
<evidence type="ECO:0000313" key="1">
    <source>
        <dbReference type="EMBL" id="MFC6866585.1"/>
    </source>
</evidence>
<reference evidence="2" key="1">
    <citation type="journal article" date="2019" name="Int. J. Syst. Evol. Microbiol.">
        <title>The Global Catalogue of Microorganisms (GCM) 10K type strain sequencing project: providing services to taxonomists for standard genome sequencing and annotation.</title>
        <authorList>
            <consortium name="The Broad Institute Genomics Platform"/>
            <consortium name="The Broad Institute Genome Sequencing Center for Infectious Disease"/>
            <person name="Wu L."/>
            <person name="Ma J."/>
        </authorList>
    </citation>
    <scope>NUCLEOTIDE SEQUENCE [LARGE SCALE GENOMIC DNA]</scope>
    <source>
        <strain evidence="2">KCTC 32255</strain>
    </source>
</reference>
<comment type="caution">
    <text evidence="1">The sequence shown here is derived from an EMBL/GenBank/DDBJ whole genome shotgun (WGS) entry which is preliminary data.</text>
</comment>
<evidence type="ECO:0000313" key="2">
    <source>
        <dbReference type="Proteomes" id="UP001596337"/>
    </source>
</evidence>
<proteinExistence type="predicted"/>